<protein>
    <submittedName>
        <fullName evidence="7">PQQ-dependent sugar dehydrogenase</fullName>
    </submittedName>
</protein>
<dbReference type="GO" id="GO:0046872">
    <property type="term" value="F:metal ion binding"/>
    <property type="evidence" value="ECO:0007669"/>
    <property type="project" value="UniProtKB-KW"/>
</dbReference>
<sequence>MFRFALFCFFVVSISSFDAFAQASAGYSQEPELVQRGEVVFQSLCASCHTFERNAIGPELSRVFFRAEKQWIFNFIKDPQAVIDSGDARARELQEKYSSVMPSFGLSDADIEAVLAYMYANRRKLRNKELKETSKGKGLEDPIPEKIADSGIVLELEAFCAIPPSSETLPVARINKLAGVHDKGEERIFVNDQRGVLYEIVQGEARVFLDLAKRRPEFVHTPGLATGFSSFAFSPEFESDGLFYTQHAESGDAAVADIQLPPGRKAKLQYVVTEWQVEAGTRASIEGEGRELLRIEMVDTSHGMQELAFDPYSRRGDRNFGLLYIGVGDGGASYIGRPDLIEGAGLVWGTVLRIAPQGTNSGNGKYGIPGDNPFADGAGGLPEVFAHGFRNPNALSWSSDGSFYVADIGHWQIEELNRVEAGKDYGWPRLEGTFEIDLLNDQSQVYPRNGDYGDVVDPLLQVDHDEMMAIAGGFVYEGSQLPLLKGTYLFGDIATGRVLVASDLNRAKAKAEDVKLSIAGNITSLTELAGNERGDLRVGRDAAGEPYFLSKTSGTIWKVVGASRP</sequence>
<dbReference type="Gene3D" id="1.10.760.10">
    <property type="entry name" value="Cytochrome c-like domain"/>
    <property type="match status" value="1"/>
</dbReference>
<feature type="signal peptide" evidence="5">
    <location>
        <begin position="1"/>
        <end position="21"/>
    </location>
</feature>
<organism evidence="7 8">
    <name type="scientific">Pelagicoccus enzymogenes</name>
    <dbReference type="NCBI Taxonomy" id="2773457"/>
    <lineage>
        <taxon>Bacteria</taxon>
        <taxon>Pseudomonadati</taxon>
        <taxon>Verrucomicrobiota</taxon>
        <taxon>Opitutia</taxon>
        <taxon>Puniceicoccales</taxon>
        <taxon>Pelagicoccaceae</taxon>
        <taxon>Pelagicoccus</taxon>
    </lineage>
</organism>
<dbReference type="InterPro" id="IPR012938">
    <property type="entry name" value="Glc/Sorbosone_DH"/>
</dbReference>
<dbReference type="RefSeq" id="WP_191618822.1">
    <property type="nucleotide sequence ID" value="NZ_JACYFG010000051.1"/>
</dbReference>
<evidence type="ECO:0000256" key="2">
    <source>
        <dbReference type="ARBA" id="ARBA00022723"/>
    </source>
</evidence>
<evidence type="ECO:0000259" key="6">
    <source>
        <dbReference type="PROSITE" id="PS51007"/>
    </source>
</evidence>
<dbReference type="GO" id="GO:0020037">
    <property type="term" value="F:heme binding"/>
    <property type="evidence" value="ECO:0007669"/>
    <property type="project" value="InterPro"/>
</dbReference>
<feature type="chain" id="PRO_5036954697" evidence="5">
    <location>
        <begin position="22"/>
        <end position="565"/>
    </location>
</feature>
<evidence type="ECO:0000256" key="5">
    <source>
        <dbReference type="SAM" id="SignalP"/>
    </source>
</evidence>
<dbReference type="Pfam" id="PF00034">
    <property type="entry name" value="Cytochrom_C"/>
    <property type="match status" value="1"/>
</dbReference>
<dbReference type="Proteomes" id="UP000622317">
    <property type="component" value="Unassembled WGS sequence"/>
</dbReference>
<dbReference type="Gene3D" id="2.120.10.30">
    <property type="entry name" value="TolB, C-terminal domain"/>
    <property type="match status" value="1"/>
</dbReference>
<evidence type="ECO:0000256" key="4">
    <source>
        <dbReference type="PROSITE-ProRule" id="PRU00433"/>
    </source>
</evidence>
<dbReference type="SUPFAM" id="SSF50952">
    <property type="entry name" value="Soluble quinoprotein glucose dehydrogenase"/>
    <property type="match status" value="1"/>
</dbReference>
<dbReference type="AlphaFoldDB" id="A0A927IJN9"/>
<dbReference type="PANTHER" id="PTHR19328:SF13">
    <property type="entry name" value="HIPL1 PROTEIN"/>
    <property type="match status" value="1"/>
</dbReference>
<evidence type="ECO:0000313" key="8">
    <source>
        <dbReference type="Proteomes" id="UP000622317"/>
    </source>
</evidence>
<feature type="domain" description="Cytochrome c" evidence="6">
    <location>
        <begin position="32"/>
        <end position="122"/>
    </location>
</feature>
<dbReference type="InterPro" id="IPR009056">
    <property type="entry name" value="Cyt_c-like_dom"/>
</dbReference>
<accession>A0A927IJN9</accession>
<evidence type="ECO:0000256" key="1">
    <source>
        <dbReference type="ARBA" id="ARBA00022617"/>
    </source>
</evidence>
<dbReference type="InterPro" id="IPR011042">
    <property type="entry name" value="6-blade_b-propeller_TolB-like"/>
</dbReference>
<dbReference type="SUPFAM" id="SSF46626">
    <property type="entry name" value="Cytochrome c"/>
    <property type="match status" value="1"/>
</dbReference>
<keyword evidence="1 4" id="KW-0349">Heme</keyword>
<dbReference type="InterPro" id="IPR036909">
    <property type="entry name" value="Cyt_c-like_dom_sf"/>
</dbReference>
<keyword evidence="2 4" id="KW-0479">Metal-binding</keyword>
<proteinExistence type="predicted"/>
<reference evidence="7" key="1">
    <citation type="submission" date="2020-09" db="EMBL/GenBank/DDBJ databases">
        <title>Pelagicoccus enzymogenes sp. nov. with an EPS production, isolated from marine sediment.</title>
        <authorList>
            <person name="Feng X."/>
        </authorList>
    </citation>
    <scope>NUCLEOTIDE SEQUENCE</scope>
    <source>
        <strain evidence="7">NFK12</strain>
    </source>
</reference>
<keyword evidence="5" id="KW-0732">Signal</keyword>
<name>A0A927IJN9_9BACT</name>
<dbReference type="PANTHER" id="PTHR19328">
    <property type="entry name" value="HEDGEHOG-INTERACTING PROTEIN"/>
    <property type="match status" value="1"/>
</dbReference>
<evidence type="ECO:0000256" key="3">
    <source>
        <dbReference type="ARBA" id="ARBA00023004"/>
    </source>
</evidence>
<evidence type="ECO:0000313" key="7">
    <source>
        <dbReference type="EMBL" id="MBD5781740.1"/>
    </source>
</evidence>
<dbReference type="EMBL" id="JACYFG010000051">
    <property type="protein sequence ID" value="MBD5781740.1"/>
    <property type="molecule type" value="Genomic_DNA"/>
</dbReference>
<dbReference type="InterPro" id="IPR011041">
    <property type="entry name" value="Quinoprot_gluc/sorb_DH_b-prop"/>
</dbReference>
<keyword evidence="3 4" id="KW-0408">Iron</keyword>
<dbReference type="PROSITE" id="PS51007">
    <property type="entry name" value="CYTC"/>
    <property type="match status" value="1"/>
</dbReference>
<gene>
    <name evidence="7" type="ORF">IEN85_19725</name>
</gene>
<dbReference type="Pfam" id="PF07995">
    <property type="entry name" value="GSDH"/>
    <property type="match status" value="1"/>
</dbReference>
<keyword evidence="8" id="KW-1185">Reference proteome</keyword>
<comment type="caution">
    <text evidence="7">The sequence shown here is derived from an EMBL/GenBank/DDBJ whole genome shotgun (WGS) entry which is preliminary data.</text>
</comment>
<dbReference type="GO" id="GO:0009055">
    <property type="term" value="F:electron transfer activity"/>
    <property type="evidence" value="ECO:0007669"/>
    <property type="project" value="InterPro"/>
</dbReference>